<protein>
    <submittedName>
        <fullName evidence="1">Uncharacterized protein</fullName>
    </submittedName>
</protein>
<feature type="non-terminal residue" evidence="1">
    <location>
        <position position="325"/>
    </location>
</feature>
<organism evidence="1 2">
    <name type="scientific">Pluteus cervinus</name>
    <dbReference type="NCBI Taxonomy" id="181527"/>
    <lineage>
        <taxon>Eukaryota</taxon>
        <taxon>Fungi</taxon>
        <taxon>Dikarya</taxon>
        <taxon>Basidiomycota</taxon>
        <taxon>Agaricomycotina</taxon>
        <taxon>Agaricomycetes</taxon>
        <taxon>Agaricomycetidae</taxon>
        <taxon>Agaricales</taxon>
        <taxon>Pluteineae</taxon>
        <taxon>Pluteaceae</taxon>
        <taxon>Pluteus</taxon>
    </lineage>
</organism>
<evidence type="ECO:0000313" key="2">
    <source>
        <dbReference type="Proteomes" id="UP000308600"/>
    </source>
</evidence>
<dbReference type="EMBL" id="ML208569">
    <property type="protein sequence ID" value="TFK62638.1"/>
    <property type="molecule type" value="Genomic_DNA"/>
</dbReference>
<sequence>MSSKKRKLSGLDGLQLRLAYDRLLRLQQTFMIEEGDEKSASDSASQGFEAQIEETLQLMLSRLEGLSSFNFSSAAEDSLRRLKIHFEHTLELAEGYKDKAATAAKLGSDKLWSAKHFHDHLYMLQGHVARSNEACARTCIDAFMFRAAAMLPNDKYVVLNMEHRIAPLRVSPNSLTSIGVGGFVDYTALVSDQRTARIYLKKPVLNRFKKSPPGLFVVEAKYENLSDQVAQAICEMYACAKELSVKVIRGAITSGYRWIFLHLTLNENGEGGRYYESSELDFPSHLDNDGNVNMKEKDADLITAIVAAWMEHGLSAIEKDDFFTV</sequence>
<accession>A0ACD3AAF2</accession>
<gene>
    <name evidence="1" type="ORF">BDN72DRAFT_848451</name>
</gene>
<keyword evidence="2" id="KW-1185">Reference proteome</keyword>
<evidence type="ECO:0000313" key="1">
    <source>
        <dbReference type="EMBL" id="TFK62638.1"/>
    </source>
</evidence>
<proteinExistence type="predicted"/>
<dbReference type="Proteomes" id="UP000308600">
    <property type="component" value="Unassembled WGS sequence"/>
</dbReference>
<reference evidence="1 2" key="1">
    <citation type="journal article" date="2019" name="Nat. Ecol. Evol.">
        <title>Megaphylogeny resolves global patterns of mushroom evolution.</title>
        <authorList>
            <person name="Varga T."/>
            <person name="Krizsan K."/>
            <person name="Foldi C."/>
            <person name="Dima B."/>
            <person name="Sanchez-Garcia M."/>
            <person name="Sanchez-Ramirez S."/>
            <person name="Szollosi G.J."/>
            <person name="Szarkandi J.G."/>
            <person name="Papp V."/>
            <person name="Albert L."/>
            <person name="Andreopoulos W."/>
            <person name="Angelini C."/>
            <person name="Antonin V."/>
            <person name="Barry K.W."/>
            <person name="Bougher N.L."/>
            <person name="Buchanan P."/>
            <person name="Buyck B."/>
            <person name="Bense V."/>
            <person name="Catcheside P."/>
            <person name="Chovatia M."/>
            <person name="Cooper J."/>
            <person name="Damon W."/>
            <person name="Desjardin D."/>
            <person name="Finy P."/>
            <person name="Geml J."/>
            <person name="Haridas S."/>
            <person name="Hughes K."/>
            <person name="Justo A."/>
            <person name="Karasinski D."/>
            <person name="Kautmanova I."/>
            <person name="Kiss B."/>
            <person name="Kocsube S."/>
            <person name="Kotiranta H."/>
            <person name="LaButti K.M."/>
            <person name="Lechner B.E."/>
            <person name="Liimatainen K."/>
            <person name="Lipzen A."/>
            <person name="Lukacs Z."/>
            <person name="Mihaltcheva S."/>
            <person name="Morgado L.N."/>
            <person name="Niskanen T."/>
            <person name="Noordeloos M.E."/>
            <person name="Ohm R.A."/>
            <person name="Ortiz-Santana B."/>
            <person name="Ovrebo C."/>
            <person name="Racz N."/>
            <person name="Riley R."/>
            <person name="Savchenko A."/>
            <person name="Shiryaev A."/>
            <person name="Soop K."/>
            <person name="Spirin V."/>
            <person name="Szebenyi C."/>
            <person name="Tomsovsky M."/>
            <person name="Tulloss R.E."/>
            <person name="Uehling J."/>
            <person name="Grigoriev I.V."/>
            <person name="Vagvolgyi C."/>
            <person name="Papp T."/>
            <person name="Martin F.M."/>
            <person name="Miettinen O."/>
            <person name="Hibbett D.S."/>
            <person name="Nagy L.G."/>
        </authorList>
    </citation>
    <scope>NUCLEOTIDE SEQUENCE [LARGE SCALE GENOMIC DNA]</scope>
    <source>
        <strain evidence="1 2">NL-1719</strain>
    </source>
</reference>
<name>A0ACD3AAF2_9AGAR</name>